<dbReference type="Proteomes" id="UP000265955">
    <property type="component" value="Unassembled WGS sequence"/>
</dbReference>
<accession>A0A3A3FWW9</accession>
<reference evidence="2" key="1">
    <citation type="submission" date="2018-09" db="EMBL/GenBank/DDBJ databases">
        <authorList>
            <person name="Zhu H."/>
        </authorList>
    </citation>
    <scope>NUCLEOTIDE SEQUENCE [LARGE SCALE GENOMIC DNA]</scope>
    <source>
        <strain evidence="2">K1R23-30</strain>
    </source>
</reference>
<keyword evidence="2" id="KW-1185">Reference proteome</keyword>
<evidence type="ECO:0000313" key="1">
    <source>
        <dbReference type="EMBL" id="RJF99854.1"/>
    </source>
</evidence>
<dbReference type="AlphaFoldDB" id="A0A3A3FWW9"/>
<gene>
    <name evidence="1" type="ORF">D3871_00935</name>
</gene>
<proteinExistence type="predicted"/>
<sequence length="184" mass="20117">MPLNPDMNARLGSSYLGYSYSGNTRDLDYQLKLKANTYEALLDWYPSKDSSFRLTTGLAYNGNKIDVMAQPNAAGVYNINGTAYSSASVGQVNGKVSFNKVAPYLGIGWGRSSEKEKGWSFSTDIGLLFQGSAKTSLSNTGCAATATVCAQFANDLARENEQLRHEVSRFKAYPVLRVGLSYRF</sequence>
<organism evidence="1 2">
    <name type="scientific">Noviherbaspirillum saxi</name>
    <dbReference type="NCBI Taxonomy" id="2320863"/>
    <lineage>
        <taxon>Bacteria</taxon>
        <taxon>Pseudomonadati</taxon>
        <taxon>Pseudomonadota</taxon>
        <taxon>Betaproteobacteria</taxon>
        <taxon>Burkholderiales</taxon>
        <taxon>Oxalobacteraceae</taxon>
        <taxon>Noviherbaspirillum</taxon>
    </lineage>
</organism>
<protein>
    <submittedName>
        <fullName evidence="1">Uncharacterized protein</fullName>
    </submittedName>
</protein>
<name>A0A3A3FWW9_9BURK</name>
<dbReference type="EMBL" id="QYUO01000001">
    <property type="protein sequence ID" value="RJF99854.1"/>
    <property type="molecule type" value="Genomic_DNA"/>
</dbReference>
<evidence type="ECO:0000313" key="2">
    <source>
        <dbReference type="Proteomes" id="UP000265955"/>
    </source>
</evidence>
<comment type="caution">
    <text evidence="1">The sequence shown here is derived from an EMBL/GenBank/DDBJ whole genome shotgun (WGS) entry which is preliminary data.</text>
</comment>
<dbReference type="Gene3D" id="2.40.160.170">
    <property type="match status" value="1"/>
</dbReference>
<dbReference type="OrthoDB" id="517121at2"/>